<reference evidence="10 11" key="1">
    <citation type="submission" date="2023-08" db="EMBL/GenBank/DDBJ databases">
        <authorList>
            <person name="Girao M."/>
            <person name="Carvalho M.F."/>
        </authorList>
    </citation>
    <scope>NUCLEOTIDE SEQUENCE [LARGE SCALE GENOMIC DNA]</scope>
    <source>
        <strain evidence="10 11">CT-R113</strain>
    </source>
</reference>
<dbReference type="RefSeq" id="WP_330089511.1">
    <property type="nucleotide sequence ID" value="NZ_JAUZMY010000001.1"/>
</dbReference>
<evidence type="ECO:0000259" key="7">
    <source>
        <dbReference type="Pfam" id="PF02631"/>
    </source>
</evidence>
<evidence type="ECO:0000259" key="9">
    <source>
        <dbReference type="Pfam" id="PF21982"/>
    </source>
</evidence>
<comment type="similarity">
    <text evidence="2 5">Belongs to the RecX family.</text>
</comment>
<evidence type="ECO:0000259" key="8">
    <source>
        <dbReference type="Pfam" id="PF21981"/>
    </source>
</evidence>
<accession>A0ABU7K0I1</accession>
<evidence type="ECO:0000256" key="4">
    <source>
        <dbReference type="ARBA" id="ARBA00022490"/>
    </source>
</evidence>
<comment type="subcellular location">
    <subcellularLocation>
        <location evidence="1 5">Cytoplasm</location>
    </subcellularLocation>
</comment>
<dbReference type="Gene3D" id="1.10.10.10">
    <property type="entry name" value="Winged helix-like DNA-binding domain superfamily/Winged helix DNA-binding domain"/>
    <property type="match status" value="2"/>
</dbReference>
<feature type="domain" description="RecX first three-helical" evidence="9">
    <location>
        <begin position="41"/>
        <end position="77"/>
    </location>
</feature>
<feature type="region of interest" description="Disordered" evidence="6">
    <location>
        <begin position="1"/>
        <end position="41"/>
    </location>
</feature>
<dbReference type="EMBL" id="JAUZMY010000001">
    <property type="protein sequence ID" value="MEE2035679.1"/>
    <property type="molecule type" value="Genomic_DNA"/>
</dbReference>
<dbReference type="PANTHER" id="PTHR33602">
    <property type="entry name" value="REGULATORY PROTEIN RECX FAMILY PROTEIN"/>
    <property type="match status" value="1"/>
</dbReference>
<evidence type="ECO:0000256" key="5">
    <source>
        <dbReference type="HAMAP-Rule" id="MF_01114"/>
    </source>
</evidence>
<dbReference type="HAMAP" id="MF_01114">
    <property type="entry name" value="RecX"/>
    <property type="match status" value="1"/>
</dbReference>
<proteinExistence type="inferred from homology"/>
<dbReference type="InterPro" id="IPR053926">
    <property type="entry name" value="RecX_HTH_1st"/>
</dbReference>
<comment type="function">
    <text evidence="5">Modulates RecA activity.</text>
</comment>
<dbReference type="Pfam" id="PF21982">
    <property type="entry name" value="RecX_HTH1"/>
    <property type="match status" value="1"/>
</dbReference>
<dbReference type="InterPro" id="IPR053924">
    <property type="entry name" value="RecX_HTH_2nd"/>
</dbReference>
<feature type="domain" description="RecX second three-helical" evidence="7">
    <location>
        <begin position="87"/>
        <end position="126"/>
    </location>
</feature>
<evidence type="ECO:0000313" key="10">
    <source>
        <dbReference type="EMBL" id="MEE2035679.1"/>
    </source>
</evidence>
<dbReference type="InterPro" id="IPR053925">
    <property type="entry name" value="RecX_HTH_3rd"/>
</dbReference>
<sequence length="199" mass="22409">MRDRSRSRGRRQSDDGRPEDTSEDTSPGGTNPPGDDPEARARALCLRMLTHSPRTRAQLERALHRREFPEEVVDAVLGAFGDAGLIDDVAFSHAWVSSRHHGRRLSRRALAQELRTRGVEEDTVKGAVAELSDEDEEEAARDLARRRLATTRGKDREVRIRRALGVLARKGYASGLSYRIVREELEREGVEADLYDPDL</sequence>
<evidence type="ECO:0000256" key="1">
    <source>
        <dbReference type="ARBA" id="ARBA00004496"/>
    </source>
</evidence>
<protein>
    <recommendedName>
        <fullName evidence="3 5">Regulatory protein RecX</fullName>
    </recommendedName>
</protein>
<dbReference type="InterPro" id="IPR003783">
    <property type="entry name" value="Regulatory_RecX"/>
</dbReference>
<comment type="caution">
    <text evidence="10">The sequence shown here is derived from an EMBL/GenBank/DDBJ whole genome shotgun (WGS) entry which is preliminary data.</text>
</comment>
<feature type="compositionally biased region" description="Basic and acidic residues" evidence="6">
    <location>
        <begin position="1"/>
        <end position="20"/>
    </location>
</feature>
<dbReference type="NCBIfam" id="NF001061">
    <property type="entry name" value="PRK00117.5-1"/>
    <property type="match status" value="1"/>
</dbReference>
<dbReference type="Pfam" id="PF21981">
    <property type="entry name" value="RecX_HTH3"/>
    <property type="match status" value="1"/>
</dbReference>
<dbReference type="PANTHER" id="PTHR33602:SF1">
    <property type="entry name" value="REGULATORY PROTEIN RECX FAMILY PROTEIN"/>
    <property type="match status" value="1"/>
</dbReference>
<organism evidence="10 11">
    <name type="scientific">Nocardiopsis codii</name>
    <dbReference type="NCBI Taxonomy" id="3065942"/>
    <lineage>
        <taxon>Bacteria</taxon>
        <taxon>Bacillati</taxon>
        <taxon>Actinomycetota</taxon>
        <taxon>Actinomycetes</taxon>
        <taxon>Streptosporangiales</taxon>
        <taxon>Nocardiopsidaceae</taxon>
        <taxon>Nocardiopsis</taxon>
    </lineage>
</organism>
<evidence type="ECO:0000313" key="11">
    <source>
        <dbReference type="Proteomes" id="UP001356095"/>
    </source>
</evidence>
<gene>
    <name evidence="5 10" type="primary">recX</name>
    <name evidence="10" type="ORF">Q8791_00390</name>
</gene>
<evidence type="ECO:0000256" key="6">
    <source>
        <dbReference type="SAM" id="MobiDB-lite"/>
    </source>
</evidence>
<evidence type="ECO:0000256" key="2">
    <source>
        <dbReference type="ARBA" id="ARBA00009695"/>
    </source>
</evidence>
<dbReference type="InterPro" id="IPR036388">
    <property type="entry name" value="WH-like_DNA-bd_sf"/>
</dbReference>
<keyword evidence="11" id="KW-1185">Reference proteome</keyword>
<dbReference type="Pfam" id="PF02631">
    <property type="entry name" value="RecX_HTH2"/>
    <property type="match status" value="1"/>
</dbReference>
<keyword evidence="4 5" id="KW-0963">Cytoplasm</keyword>
<name>A0ABU7K0I1_9ACTN</name>
<feature type="domain" description="RecX third three-helical" evidence="8">
    <location>
        <begin position="135"/>
        <end position="180"/>
    </location>
</feature>
<evidence type="ECO:0000256" key="3">
    <source>
        <dbReference type="ARBA" id="ARBA00018111"/>
    </source>
</evidence>
<dbReference type="Proteomes" id="UP001356095">
    <property type="component" value="Unassembled WGS sequence"/>
</dbReference>